<proteinExistence type="predicted"/>
<gene>
    <name evidence="1" type="ORF">Aconfl_08010</name>
</gene>
<sequence length="238" mass="27205">MRVLRLFMLGILTLGSTEISFGQKNWEIEAKIGTGNTNINTGGNYSDLELSTNNHRLISFGLLKKLKNNFSFGVDSDIYRFQLEYTFLPLDQDNKVGTRTKFWSIGPKLQKDIYIKPKLGLSLAVAFHLTQTNLNDEVYTGIWQTVRLPGGGQPIPVLLYGNKEIEKVTFHFKPEGGIFYDITESSRITFSCEWGINLREPTLVVNLDRIVVEDQTFQNRHILDGNYFSAQLGYRYSF</sequence>
<organism evidence="1 2">
    <name type="scientific">Algoriphagus confluentis</name>
    <dbReference type="NCBI Taxonomy" id="1697556"/>
    <lineage>
        <taxon>Bacteria</taxon>
        <taxon>Pseudomonadati</taxon>
        <taxon>Bacteroidota</taxon>
        <taxon>Cytophagia</taxon>
        <taxon>Cytophagales</taxon>
        <taxon>Cyclobacteriaceae</taxon>
        <taxon>Algoriphagus</taxon>
    </lineage>
</organism>
<evidence type="ECO:0000313" key="2">
    <source>
        <dbReference type="Proteomes" id="UP001338309"/>
    </source>
</evidence>
<protein>
    <recommendedName>
        <fullName evidence="3">Outer membrane protein beta-barrel domain-containing protein</fullName>
    </recommendedName>
</protein>
<evidence type="ECO:0008006" key="3">
    <source>
        <dbReference type="Google" id="ProtNLM"/>
    </source>
</evidence>
<reference evidence="1 2" key="1">
    <citation type="submission" date="2023-08" db="EMBL/GenBank/DDBJ databases">
        <title>Draft genome sequence of Algoriphagus confluentis.</title>
        <authorList>
            <person name="Takatani N."/>
            <person name="Hosokawa M."/>
            <person name="Sawabe T."/>
        </authorList>
    </citation>
    <scope>NUCLEOTIDE SEQUENCE [LARGE SCALE GENOMIC DNA]</scope>
    <source>
        <strain evidence="1 2">NBRC 111222</strain>
    </source>
</reference>
<comment type="caution">
    <text evidence="1">The sequence shown here is derived from an EMBL/GenBank/DDBJ whole genome shotgun (WGS) entry which is preliminary data.</text>
</comment>
<evidence type="ECO:0000313" key="1">
    <source>
        <dbReference type="EMBL" id="GMQ28158.1"/>
    </source>
</evidence>
<name>A0ABQ6PK64_9BACT</name>
<dbReference type="EMBL" id="BTPD01000002">
    <property type="protein sequence ID" value="GMQ28158.1"/>
    <property type="molecule type" value="Genomic_DNA"/>
</dbReference>
<keyword evidence="2" id="KW-1185">Reference proteome</keyword>
<dbReference type="Proteomes" id="UP001338309">
    <property type="component" value="Unassembled WGS sequence"/>
</dbReference>
<accession>A0ABQ6PK64</accession>